<evidence type="ECO:0000313" key="2">
    <source>
        <dbReference type="Proteomes" id="UP000006882"/>
    </source>
</evidence>
<dbReference type="AlphaFoldDB" id="A0A251MZZ5"/>
<keyword evidence="2" id="KW-1185">Reference proteome</keyword>
<reference evidence="1 2" key="1">
    <citation type="journal article" date="2013" name="Nat. Genet.">
        <title>The high-quality draft genome of peach (Prunus persica) identifies unique patterns of genetic diversity, domestication and genome evolution.</title>
        <authorList>
            <consortium name="International Peach Genome Initiative"/>
            <person name="Verde I."/>
            <person name="Abbott A.G."/>
            <person name="Scalabrin S."/>
            <person name="Jung S."/>
            <person name="Shu S."/>
            <person name="Marroni F."/>
            <person name="Zhebentyayeva T."/>
            <person name="Dettori M.T."/>
            <person name="Grimwood J."/>
            <person name="Cattonaro F."/>
            <person name="Zuccolo A."/>
            <person name="Rossini L."/>
            <person name="Jenkins J."/>
            <person name="Vendramin E."/>
            <person name="Meisel L.A."/>
            <person name="Decroocq V."/>
            <person name="Sosinski B."/>
            <person name="Prochnik S."/>
            <person name="Mitros T."/>
            <person name="Policriti A."/>
            <person name="Cipriani G."/>
            <person name="Dondini L."/>
            <person name="Ficklin S."/>
            <person name="Goodstein D.M."/>
            <person name="Xuan P."/>
            <person name="Del Fabbro C."/>
            <person name="Aramini V."/>
            <person name="Copetti D."/>
            <person name="Gonzalez S."/>
            <person name="Horner D.S."/>
            <person name="Falchi R."/>
            <person name="Lucas S."/>
            <person name="Mica E."/>
            <person name="Maldonado J."/>
            <person name="Lazzari B."/>
            <person name="Bielenberg D."/>
            <person name="Pirona R."/>
            <person name="Miculan M."/>
            <person name="Barakat A."/>
            <person name="Testolin R."/>
            <person name="Stella A."/>
            <person name="Tartarini S."/>
            <person name="Tonutti P."/>
            <person name="Arus P."/>
            <person name="Orellana A."/>
            <person name="Wells C."/>
            <person name="Main D."/>
            <person name="Vizzotto G."/>
            <person name="Silva H."/>
            <person name="Salamini F."/>
            <person name="Schmutz J."/>
            <person name="Morgante M."/>
            <person name="Rokhsar D.S."/>
        </authorList>
    </citation>
    <scope>NUCLEOTIDE SEQUENCE [LARGE SCALE GENOMIC DNA]</scope>
    <source>
        <strain evidence="2">cv. Nemared</strain>
    </source>
</reference>
<name>A0A251MZZ5_PRUPE</name>
<dbReference type="EMBL" id="CM007658">
    <property type="protein sequence ID" value="ONH92661.1"/>
    <property type="molecule type" value="Genomic_DNA"/>
</dbReference>
<evidence type="ECO:0000313" key="1">
    <source>
        <dbReference type="EMBL" id="ONH92661.1"/>
    </source>
</evidence>
<dbReference type="Proteomes" id="UP000006882">
    <property type="component" value="Chromosome G8"/>
</dbReference>
<accession>A0A251MZZ5</accession>
<gene>
    <name evidence="1" type="ORF">PRUPE_8G187600</name>
</gene>
<sequence>MHHLVEKVRKNRREIQIILLLLCFLTIEIQFRCDRNPYMEDSSFSLHQIQSVTFKVEGLWFDYFLRLFVKQSMI</sequence>
<dbReference type="Gramene" id="ONH92661">
    <property type="protein sequence ID" value="ONH92661"/>
    <property type="gene ID" value="PRUPE_8G187600"/>
</dbReference>
<organism evidence="1 2">
    <name type="scientific">Prunus persica</name>
    <name type="common">Peach</name>
    <name type="synonym">Amygdalus persica</name>
    <dbReference type="NCBI Taxonomy" id="3760"/>
    <lineage>
        <taxon>Eukaryota</taxon>
        <taxon>Viridiplantae</taxon>
        <taxon>Streptophyta</taxon>
        <taxon>Embryophyta</taxon>
        <taxon>Tracheophyta</taxon>
        <taxon>Spermatophyta</taxon>
        <taxon>Magnoliopsida</taxon>
        <taxon>eudicotyledons</taxon>
        <taxon>Gunneridae</taxon>
        <taxon>Pentapetalae</taxon>
        <taxon>rosids</taxon>
        <taxon>fabids</taxon>
        <taxon>Rosales</taxon>
        <taxon>Rosaceae</taxon>
        <taxon>Amygdaloideae</taxon>
        <taxon>Amygdaleae</taxon>
        <taxon>Prunus</taxon>
    </lineage>
</organism>
<proteinExistence type="predicted"/>
<protein>
    <submittedName>
        <fullName evidence="1">Uncharacterized protein</fullName>
    </submittedName>
</protein>